<gene>
    <name evidence="5" type="ordered locus">Calag_0604</name>
</gene>
<dbReference type="PANTHER" id="PTHR30337:SF0">
    <property type="entry name" value="NUCLEASE SBCCD SUBUNIT D"/>
    <property type="match status" value="1"/>
</dbReference>
<dbReference type="KEGG" id="clg:Calag_0604"/>
<evidence type="ECO:0000256" key="2">
    <source>
        <dbReference type="ARBA" id="ARBA00022801"/>
    </source>
</evidence>
<proteinExistence type="predicted"/>
<evidence type="ECO:0000313" key="6">
    <source>
        <dbReference type="Proteomes" id="UP000010469"/>
    </source>
</evidence>
<dbReference type="OrthoDB" id="11638at2157"/>
<dbReference type="SUPFAM" id="SSF56300">
    <property type="entry name" value="Metallo-dependent phosphatases"/>
    <property type="match status" value="1"/>
</dbReference>
<keyword evidence="3 5" id="KW-0269">Exonuclease</keyword>
<dbReference type="Proteomes" id="UP000010469">
    <property type="component" value="Chromosome"/>
</dbReference>
<reference evidence="6" key="1">
    <citation type="submission" date="2012-03" db="EMBL/GenBank/DDBJ databases">
        <title>Complete genome of Caldisphaera lagunensis DSM 15908.</title>
        <authorList>
            <person name="Lucas S."/>
            <person name="Copeland A."/>
            <person name="Lapidus A."/>
            <person name="Glavina del Rio T."/>
            <person name="Dalin E."/>
            <person name="Tice H."/>
            <person name="Bruce D."/>
            <person name="Goodwin L."/>
            <person name="Pitluck S."/>
            <person name="Peters L."/>
            <person name="Mikhailova N."/>
            <person name="Teshima H."/>
            <person name="Kyrpides N."/>
            <person name="Mavromatis K."/>
            <person name="Ivanova N."/>
            <person name="Brettin T."/>
            <person name="Detter J.C."/>
            <person name="Han C."/>
            <person name="Larimer F."/>
            <person name="Land M."/>
            <person name="Hauser L."/>
            <person name="Markowitz V."/>
            <person name="Cheng J.-F."/>
            <person name="Hugenholtz P."/>
            <person name="Woyke T."/>
            <person name="Wu D."/>
            <person name="Spring S."/>
            <person name="Schroeder M."/>
            <person name="Brambilla E."/>
            <person name="Klenk H.-P."/>
            <person name="Eisen J.A."/>
        </authorList>
    </citation>
    <scope>NUCLEOTIDE SEQUENCE [LARGE SCALE GENOMIC DNA]</scope>
    <source>
        <strain evidence="6">DSM 15908 / JCM 11604 / IC-154</strain>
    </source>
</reference>
<dbReference type="PANTHER" id="PTHR30337">
    <property type="entry name" value="COMPONENT OF ATP-DEPENDENT DSDNA EXONUCLEASE"/>
    <property type="match status" value="1"/>
</dbReference>
<dbReference type="GO" id="GO:0004527">
    <property type="term" value="F:exonuclease activity"/>
    <property type="evidence" value="ECO:0007669"/>
    <property type="project" value="UniProtKB-KW"/>
</dbReference>
<dbReference type="eggNOG" id="arCOG00397">
    <property type="taxonomic scope" value="Archaea"/>
</dbReference>
<dbReference type="Gene3D" id="3.60.21.10">
    <property type="match status" value="1"/>
</dbReference>
<feature type="domain" description="Calcineurin-like phosphoesterase" evidence="4">
    <location>
        <begin position="1"/>
        <end position="210"/>
    </location>
</feature>
<dbReference type="CDD" id="cd00840">
    <property type="entry name" value="MPP_Mre11_N"/>
    <property type="match status" value="1"/>
</dbReference>
<dbReference type="InterPro" id="IPR004843">
    <property type="entry name" value="Calcineurin-like_PHP"/>
</dbReference>
<dbReference type="InterPro" id="IPR050535">
    <property type="entry name" value="DNA_Repair-Maintenance_Comp"/>
</dbReference>
<dbReference type="InParanoid" id="L0A919"/>
<keyword evidence="2" id="KW-0378">Hydrolase</keyword>
<keyword evidence="6" id="KW-1185">Reference proteome</keyword>
<dbReference type="EMBL" id="CP003378">
    <property type="protein sequence ID" value="AFZ70361.1"/>
    <property type="molecule type" value="Genomic_DNA"/>
</dbReference>
<name>L0A919_CALLD</name>
<evidence type="ECO:0000259" key="4">
    <source>
        <dbReference type="Pfam" id="PF00149"/>
    </source>
</evidence>
<evidence type="ECO:0000256" key="1">
    <source>
        <dbReference type="ARBA" id="ARBA00022722"/>
    </source>
</evidence>
<sequence length="408" mass="46740">MQIVHMSDLHVGAKPRNEKIIYNDIIDAFNESMDLIIREKPNLLIIAGDLFDTPKPDNDSLKIVINRFKEVTNHDIPIILAHGEHDTPGRKESTILQVLSSAISNVYAPLYESKGNEDENTMFLNIVKESKISTKNIDIYVYPYKKINLDMRKNLADKLLKIYDKEIRSNGNKSVFVAHFSIDPYLLFDAVADVQKLPNANYIALGHIHERIINKKDKFFVYPGSLYPLSISEIKHKNRGPILVDLSKDEPDIQELKINLRDNLFARISIEDEKDIINKLRAGIEVKIRETLNKNKQPIVYLDIEKSKDIYARSIIQAITKIENEFNVHIIPEMKNKEKKESSYSVKALSRSGLDPFNILVNELKLGDNTAKLLLDLRDATLEGDESKIVEVLDKLSKESLDELKRLI</sequence>
<evidence type="ECO:0000313" key="5">
    <source>
        <dbReference type="EMBL" id="AFZ70361.1"/>
    </source>
</evidence>
<dbReference type="HOGENOM" id="CLU_026621_5_2_2"/>
<dbReference type="AlphaFoldDB" id="L0A919"/>
<dbReference type="GeneID" id="14211864"/>
<dbReference type="InterPro" id="IPR041796">
    <property type="entry name" value="Mre11_N"/>
</dbReference>
<protein>
    <submittedName>
        <fullName evidence="5">DNA repair exonuclease</fullName>
    </submittedName>
</protein>
<keyword evidence="1" id="KW-0540">Nuclease</keyword>
<evidence type="ECO:0000256" key="3">
    <source>
        <dbReference type="ARBA" id="ARBA00022839"/>
    </source>
</evidence>
<dbReference type="Pfam" id="PF00149">
    <property type="entry name" value="Metallophos"/>
    <property type="match status" value="1"/>
</dbReference>
<organism evidence="5 6">
    <name type="scientific">Caldisphaera lagunensis (strain DSM 15908 / JCM 11604 / ANMR 0165 / IC-154)</name>
    <dbReference type="NCBI Taxonomy" id="1056495"/>
    <lineage>
        <taxon>Archaea</taxon>
        <taxon>Thermoproteota</taxon>
        <taxon>Thermoprotei</taxon>
        <taxon>Acidilobales</taxon>
        <taxon>Caldisphaeraceae</taxon>
        <taxon>Caldisphaera</taxon>
    </lineage>
</organism>
<dbReference type="STRING" id="1056495.Calag_0604"/>
<accession>L0A919</accession>
<dbReference type="InterPro" id="IPR029052">
    <property type="entry name" value="Metallo-depent_PP-like"/>
</dbReference>
<dbReference type="RefSeq" id="WP_015232259.1">
    <property type="nucleotide sequence ID" value="NC_019791.1"/>
</dbReference>